<dbReference type="InterPro" id="IPR035437">
    <property type="entry name" value="SNase_OB-fold_sf"/>
</dbReference>
<feature type="chain" id="PRO_5002022179" evidence="4">
    <location>
        <begin position="25"/>
        <end position="165"/>
    </location>
</feature>
<dbReference type="Pfam" id="PF00565">
    <property type="entry name" value="SNase"/>
    <property type="match status" value="1"/>
</dbReference>
<keyword evidence="4" id="KW-0732">Signal</keyword>
<dbReference type="SMART" id="SM00318">
    <property type="entry name" value="SNc"/>
    <property type="match status" value="1"/>
</dbReference>
<keyword evidence="2" id="KW-0255">Endonuclease</keyword>
<evidence type="ECO:0000256" key="1">
    <source>
        <dbReference type="ARBA" id="ARBA00022722"/>
    </source>
</evidence>
<dbReference type="GO" id="GO:0003676">
    <property type="term" value="F:nucleic acid binding"/>
    <property type="evidence" value="ECO:0007669"/>
    <property type="project" value="InterPro"/>
</dbReference>
<dbReference type="RefSeq" id="WP_084600301.1">
    <property type="nucleotide sequence ID" value="NZ_AVPG01000042.1"/>
</dbReference>
<feature type="signal peptide" evidence="4">
    <location>
        <begin position="1"/>
        <end position="24"/>
    </location>
</feature>
<keyword evidence="7" id="KW-1185">Reference proteome</keyword>
<protein>
    <submittedName>
        <fullName evidence="6">Nuclease</fullName>
    </submittedName>
</protein>
<dbReference type="InterPro" id="IPR016071">
    <property type="entry name" value="Staphylococal_nuclease_OB-fold"/>
</dbReference>
<evidence type="ECO:0000256" key="2">
    <source>
        <dbReference type="ARBA" id="ARBA00022759"/>
    </source>
</evidence>
<accession>A0A0A5HKY8</accession>
<evidence type="ECO:0000259" key="5">
    <source>
        <dbReference type="PROSITE" id="PS50830"/>
    </source>
</evidence>
<dbReference type="PROSITE" id="PS01123">
    <property type="entry name" value="TNASE_1"/>
    <property type="match status" value="1"/>
</dbReference>
<evidence type="ECO:0000256" key="3">
    <source>
        <dbReference type="ARBA" id="ARBA00022801"/>
    </source>
</evidence>
<reference evidence="6 7" key="1">
    <citation type="submission" date="2013-08" db="EMBL/GenBank/DDBJ databases">
        <authorList>
            <person name="Huang J."/>
            <person name="Wang G."/>
        </authorList>
    </citation>
    <scope>NUCLEOTIDE SEQUENCE [LARGE SCALE GENOMIC DNA]</scope>
    <source>
        <strain evidence="6 7">JSM 072002</strain>
    </source>
</reference>
<dbReference type="STRING" id="1385512.N784_13745"/>
<dbReference type="GO" id="GO:0016787">
    <property type="term" value="F:hydrolase activity"/>
    <property type="evidence" value="ECO:0007669"/>
    <property type="project" value="UniProtKB-KW"/>
</dbReference>
<comment type="caution">
    <text evidence="6">The sequence shown here is derived from an EMBL/GenBank/DDBJ whole genome shotgun (WGS) entry which is preliminary data.</text>
</comment>
<gene>
    <name evidence="6" type="ORF">N784_13745</name>
</gene>
<dbReference type="PANTHER" id="PTHR12302">
    <property type="entry name" value="EBNA2 BINDING PROTEIN P100"/>
    <property type="match status" value="1"/>
</dbReference>
<dbReference type="PROSITE" id="PS51257">
    <property type="entry name" value="PROKAR_LIPOPROTEIN"/>
    <property type="match status" value="1"/>
</dbReference>
<organism evidence="6 7">
    <name type="scientific">Pontibacillus litoralis JSM 072002</name>
    <dbReference type="NCBI Taxonomy" id="1385512"/>
    <lineage>
        <taxon>Bacteria</taxon>
        <taxon>Bacillati</taxon>
        <taxon>Bacillota</taxon>
        <taxon>Bacilli</taxon>
        <taxon>Bacillales</taxon>
        <taxon>Bacillaceae</taxon>
        <taxon>Pontibacillus</taxon>
    </lineage>
</organism>
<keyword evidence="3" id="KW-0378">Hydrolase</keyword>
<dbReference type="eggNOG" id="COG1525">
    <property type="taxonomic scope" value="Bacteria"/>
</dbReference>
<proteinExistence type="predicted"/>
<dbReference type="SUPFAM" id="SSF50199">
    <property type="entry name" value="Staphylococcal nuclease"/>
    <property type="match status" value="1"/>
</dbReference>
<sequence length="165" mass="18730">MKKIILLMITILSFLFTIGCSSNTVDGTVSKVVDGDTIKVQINGTEETVRLLLVDTPETKHPNKPVQPFGPEATEFATAKLSGQNVTVEYDGPKRDKYDRLLGYIWVDGENFNKLLLENGLARYAYVYDPPYIYEEQMEEAEKKAREEQLGIWSIDDYPSNVEED</sequence>
<dbReference type="Proteomes" id="UP000030401">
    <property type="component" value="Unassembled WGS sequence"/>
</dbReference>
<feature type="domain" description="TNase-like" evidence="5">
    <location>
        <begin position="23"/>
        <end position="155"/>
    </location>
</feature>
<dbReference type="PANTHER" id="PTHR12302:SF3">
    <property type="entry name" value="SERINE_THREONINE-PROTEIN KINASE 31"/>
    <property type="match status" value="1"/>
</dbReference>
<dbReference type="EMBL" id="AVPG01000042">
    <property type="protein sequence ID" value="KGX84302.1"/>
    <property type="molecule type" value="Genomic_DNA"/>
</dbReference>
<dbReference type="Gene3D" id="2.40.50.90">
    <property type="match status" value="1"/>
</dbReference>
<evidence type="ECO:0000313" key="7">
    <source>
        <dbReference type="Proteomes" id="UP000030401"/>
    </source>
</evidence>
<dbReference type="PROSITE" id="PS50830">
    <property type="entry name" value="TNASE_3"/>
    <property type="match status" value="1"/>
</dbReference>
<dbReference type="GO" id="GO:0004519">
    <property type="term" value="F:endonuclease activity"/>
    <property type="evidence" value="ECO:0007669"/>
    <property type="project" value="UniProtKB-KW"/>
</dbReference>
<evidence type="ECO:0000313" key="6">
    <source>
        <dbReference type="EMBL" id="KGX84302.1"/>
    </source>
</evidence>
<dbReference type="InterPro" id="IPR002071">
    <property type="entry name" value="Thermonucl_AS"/>
</dbReference>
<dbReference type="AlphaFoldDB" id="A0A0A5HKY8"/>
<dbReference type="CDD" id="cd00175">
    <property type="entry name" value="SNc"/>
    <property type="match status" value="1"/>
</dbReference>
<evidence type="ECO:0000256" key="4">
    <source>
        <dbReference type="SAM" id="SignalP"/>
    </source>
</evidence>
<name>A0A0A5HKY8_9BACI</name>
<keyword evidence="1" id="KW-0540">Nuclease</keyword>
<dbReference type="OrthoDB" id="4376109at2"/>